<evidence type="ECO:0000313" key="2">
    <source>
        <dbReference type="Proteomes" id="UP000076925"/>
    </source>
</evidence>
<evidence type="ECO:0000313" key="1">
    <source>
        <dbReference type="EMBL" id="KYC42134.1"/>
    </source>
</evidence>
<dbReference type="InterPro" id="IPR029063">
    <property type="entry name" value="SAM-dependent_MTases_sf"/>
</dbReference>
<name>A0A139XBR0_9CYAN</name>
<organism evidence="1 2">
    <name type="scientific">Scytonema hofmannii PCC 7110</name>
    <dbReference type="NCBI Taxonomy" id="128403"/>
    <lineage>
        <taxon>Bacteria</taxon>
        <taxon>Bacillati</taxon>
        <taxon>Cyanobacteriota</taxon>
        <taxon>Cyanophyceae</taxon>
        <taxon>Nostocales</taxon>
        <taxon>Scytonemataceae</taxon>
        <taxon>Scytonema</taxon>
    </lineage>
</organism>
<dbReference type="Gene3D" id="3.40.50.150">
    <property type="entry name" value="Vaccinia Virus protein VP39"/>
    <property type="match status" value="1"/>
</dbReference>
<dbReference type="AlphaFoldDB" id="A0A139XBR0"/>
<dbReference type="GO" id="GO:0008168">
    <property type="term" value="F:methyltransferase activity"/>
    <property type="evidence" value="ECO:0007669"/>
    <property type="project" value="UniProtKB-KW"/>
</dbReference>
<keyword evidence="1" id="KW-0808">Transferase</keyword>
<dbReference type="RefSeq" id="WP_017741939.1">
    <property type="nucleotide sequence ID" value="NZ_KQ976354.1"/>
</dbReference>
<reference evidence="1 2" key="1">
    <citation type="journal article" date="2013" name="Genome Biol. Evol.">
        <title>Genomes of Stigonematalean cyanobacteria (subsection V) and the evolution of oxygenic photosynthesis from prokaryotes to plastids.</title>
        <authorList>
            <person name="Dagan T."/>
            <person name="Roettger M."/>
            <person name="Stucken K."/>
            <person name="Landan G."/>
            <person name="Koch R."/>
            <person name="Major P."/>
            <person name="Gould S.B."/>
            <person name="Goremykin V.V."/>
            <person name="Rippka R."/>
            <person name="Tandeau de Marsac N."/>
            <person name="Gugger M."/>
            <person name="Lockhart P.J."/>
            <person name="Allen J.F."/>
            <person name="Brune I."/>
            <person name="Maus I."/>
            <person name="Puhler A."/>
            <person name="Martin W.F."/>
        </authorList>
    </citation>
    <scope>NUCLEOTIDE SEQUENCE [LARGE SCALE GENOMIC DNA]</scope>
    <source>
        <strain evidence="1 2">PCC 7110</strain>
    </source>
</reference>
<dbReference type="Pfam" id="PF13489">
    <property type="entry name" value="Methyltransf_23"/>
    <property type="match status" value="1"/>
</dbReference>
<dbReference type="PANTHER" id="PTHR43861:SF6">
    <property type="entry name" value="METHYLTRANSFERASE TYPE 11"/>
    <property type="match status" value="1"/>
</dbReference>
<dbReference type="SUPFAM" id="SSF53335">
    <property type="entry name" value="S-adenosyl-L-methionine-dependent methyltransferases"/>
    <property type="match status" value="1"/>
</dbReference>
<keyword evidence="2" id="KW-1185">Reference proteome</keyword>
<dbReference type="STRING" id="128403.WA1_19250"/>
<dbReference type="EMBL" id="ANNX02000020">
    <property type="protein sequence ID" value="KYC42134.1"/>
    <property type="molecule type" value="Genomic_DNA"/>
</dbReference>
<accession>A0A139XBR0</accession>
<protein>
    <submittedName>
        <fullName evidence="1">Methyltransferase type 12</fullName>
    </submittedName>
</protein>
<dbReference type="GO" id="GO:0032259">
    <property type="term" value="P:methylation"/>
    <property type="evidence" value="ECO:0007669"/>
    <property type="project" value="UniProtKB-KW"/>
</dbReference>
<dbReference type="OrthoDB" id="517750at2"/>
<dbReference type="PANTHER" id="PTHR43861">
    <property type="entry name" value="TRANS-ACONITATE 2-METHYLTRANSFERASE-RELATED"/>
    <property type="match status" value="1"/>
</dbReference>
<dbReference type="Proteomes" id="UP000076925">
    <property type="component" value="Unassembled WGS sequence"/>
</dbReference>
<proteinExistence type="predicted"/>
<comment type="caution">
    <text evidence="1">The sequence shown here is derived from an EMBL/GenBank/DDBJ whole genome shotgun (WGS) entry which is preliminary data.</text>
</comment>
<keyword evidence="1" id="KW-0489">Methyltransferase</keyword>
<sequence length="321" mass="37362">MSNTTIANLSNPALNSALSPRTFPRIGQKRNQCVVCDYTIPLNDISAFRNFPCNVRAFRNEKFPVWRCPQCKTIHCLDVVDLAHYYEKYPFANAKLTWVLRILYNNLHQQLTKQGFSKTHSMLDYGCANGLFIEYLQERGFTNCYGYDPYAPKNGFGNPATLEKGPFDYILLQDVIEHVEDPYALIRELDRVLAPGGYIFIGTPNAAKIDLNQPYLSDYYNSVHAPYHLHIYTRKTLESLGRCQGWKPIKFIDRAFHDTLLFGLNTRAWNQYQRLFDSTLNVIYESLDLRKALSSHKFLFYAIFGYWLSFQTEMTIVFRKM</sequence>
<dbReference type="CDD" id="cd02440">
    <property type="entry name" value="AdoMet_MTases"/>
    <property type="match status" value="1"/>
</dbReference>
<gene>
    <name evidence="1" type="ORF">WA1_19250</name>
</gene>